<dbReference type="EMBL" id="CAAALY010268114">
    <property type="protein sequence ID" value="VEL41152.1"/>
    <property type="molecule type" value="Genomic_DNA"/>
</dbReference>
<proteinExistence type="predicted"/>
<sequence length="97" mass="11015">MQFYRSELLTDMVYLAVGHFPIDETFYYKLKQVGHPERKEIFLFSAVVAFNTVTSFPTTLYGLLHISRMSSVAFAKAKTLTVAFSGLFALTTSIMFL</sequence>
<reference evidence="2" key="1">
    <citation type="submission" date="2018-11" db="EMBL/GenBank/DDBJ databases">
        <authorList>
            <consortium name="Pathogen Informatics"/>
        </authorList>
    </citation>
    <scope>NUCLEOTIDE SEQUENCE</scope>
</reference>
<gene>
    <name evidence="2" type="ORF">PXEA_LOCUS34592</name>
</gene>
<keyword evidence="1" id="KW-1133">Transmembrane helix</keyword>
<comment type="caution">
    <text evidence="2">The sequence shown here is derived from an EMBL/GenBank/DDBJ whole genome shotgun (WGS) entry which is preliminary data.</text>
</comment>
<name>A0A3S5BUX0_9PLAT</name>
<dbReference type="Proteomes" id="UP000784294">
    <property type="component" value="Unassembled WGS sequence"/>
</dbReference>
<evidence type="ECO:0000313" key="3">
    <source>
        <dbReference type="Proteomes" id="UP000784294"/>
    </source>
</evidence>
<feature type="transmembrane region" description="Helical" evidence="1">
    <location>
        <begin position="41"/>
        <end position="64"/>
    </location>
</feature>
<organism evidence="2 3">
    <name type="scientific">Protopolystoma xenopodis</name>
    <dbReference type="NCBI Taxonomy" id="117903"/>
    <lineage>
        <taxon>Eukaryota</taxon>
        <taxon>Metazoa</taxon>
        <taxon>Spiralia</taxon>
        <taxon>Lophotrochozoa</taxon>
        <taxon>Platyhelminthes</taxon>
        <taxon>Monogenea</taxon>
        <taxon>Polyopisthocotylea</taxon>
        <taxon>Polystomatidea</taxon>
        <taxon>Polystomatidae</taxon>
        <taxon>Protopolystoma</taxon>
    </lineage>
</organism>
<protein>
    <submittedName>
        <fullName evidence="2">Uncharacterized protein</fullName>
    </submittedName>
</protein>
<keyword evidence="1" id="KW-0472">Membrane</keyword>
<keyword evidence="1" id="KW-0812">Transmembrane</keyword>
<evidence type="ECO:0000256" key="1">
    <source>
        <dbReference type="SAM" id="Phobius"/>
    </source>
</evidence>
<feature type="transmembrane region" description="Helical" evidence="1">
    <location>
        <begin position="76"/>
        <end position="96"/>
    </location>
</feature>
<evidence type="ECO:0000313" key="2">
    <source>
        <dbReference type="EMBL" id="VEL41152.1"/>
    </source>
</evidence>
<dbReference type="AlphaFoldDB" id="A0A3S5BUX0"/>
<keyword evidence="3" id="KW-1185">Reference proteome</keyword>
<accession>A0A3S5BUX0</accession>